<dbReference type="InterPro" id="IPR002586">
    <property type="entry name" value="CobQ/CobB/MinD/ParA_Nub-bd_dom"/>
</dbReference>
<dbReference type="PROSITE" id="PS51257">
    <property type="entry name" value="PROKAR_LIPOPROTEIN"/>
    <property type="match status" value="1"/>
</dbReference>
<sequence length="233" mass="24511">MYWCSKVAIHTYSATGLFSCQNVCMGTFKLAIVGRKGGVGKTTTAIHLAAHLARSRRTLLVDGDDRAYASTWARGGAMPFAVDGIGGLMTVGEYEAAVIDSQADPSEQEISTLGRHSTLLVLPAIPEAQAVSGLMQTVAVLDRAGVPRTRAAVLLTMDTRVGSATAEAREALAGAGLHVLTRTVRDTVAFRHASSGGLLVHKVGSAAGKMAWLDYEVVLRELLELAGDYSVQA</sequence>
<dbReference type="Proteomes" id="UP000316092">
    <property type="component" value="Unassembled WGS sequence"/>
</dbReference>
<dbReference type="SUPFAM" id="SSF52540">
    <property type="entry name" value="P-loop containing nucleoside triphosphate hydrolases"/>
    <property type="match status" value="1"/>
</dbReference>
<evidence type="ECO:0000259" key="1">
    <source>
        <dbReference type="Pfam" id="PF01656"/>
    </source>
</evidence>
<organism evidence="2 3">
    <name type="scientific">Deinococcus detaillensis</name>
    <dbReference type="NCBI Taxonomy" id="2592048"/>
    <lineage>
        <taxon>Bacteria</taxon>
        <taxon>Thermotogati</taxon>
        <taxon>Deinococcota</taxon>
        <taxon>Deinococci</taxon>
        <taxon>Deinococcales</taxon>
        <taxon>Deinococcaceae</taxon>
        <taxon>Deinococcus</taxon>
    </lineage>
</organism>
<accession>A0A553UPK7</accession>
<dbReference type="OrthoDB" id="9804460at2"/>
<dbReference type="Pfam" id="PF01656">
    <property type="entry name" value="CbiA"/>
    <property type="match status" value="1"/>
</dbReference>
<dbReference type="InterPro" id="IPR027417">
    <property type="entry name" value="P-loop_NTPase"/>
</dbReference>
<proteinExistence type="predicted"/>
<dbReference type="Gene3D" id="3.40.50.300">
    <property type="entry name" value="P-loop containing nucleotide triphosphate hydrolases"/>
    <property type="match status" value="1"/>
</dbReference>
<comment type="caution">
    <text evidence="2">The sequence shown here is derived from an EMBL/GenBank/DDBJ whole genome shotgun (WGS) entry which is preliminary data.</text>
</comment>
<gene>
    <name evidence="2" type="ORF">FNU79_14170</name>
</gene>
<dbReference type="CDD" id="cd02042">
    <property type="entry name" value="ParAB_family"/>
    <property type="match status" value="1"/>
</dbReference>
<dbReference type="PANTHER" id="PTHR13696">
    <property type="entry name" value="P-LOOP CONTAINING NUCLEOSIDE TRIPHOSPHATE HYDROLASE"/>
    <property type="match status" value="1"/>
</dbReference>
<name>A0A553UPK7_9DEIO</name>
<evidence type="ECO:0000313" key="3">
    <source>
        <dbReference type="Proteomes" id="UP000316092"/>
    </source>
</evidence>
<reference evidence="2 3" key="1">
    <citation type="submission" date="2019-07" db="EMBL/GenBank/DDBJ databases">
        <title>Deinococcus detaillus sp. nov., isolated from humus soil in Antarctica.</title>
        <authorList>
            <person name="Zhang K."/>
        </authorList>
    </citation>
    <scope>NUCLEOTIDE SEQUENCE [LARGE SCALE GENOMIC DNA]</scope>
    <source>
        <strain evidence="2 3">H1</strain>
    </source>
</reference>
<protein>
    <submittedName>
        <fullName evidence="2">ParA family protein</fullName>
    </submittedName>
</protein>
<dbReference type="AlphaFoldDB" id="A0A553UPK7"/>
<dbReference type="InterPro" id="IPR050678">
    <property type="entry name" value="DNA_Partitioning_ATPase"/>
</dbReference>
<keyword evidence="3" id="KW-1185">Reference proteome</keyword>
<feature type="domain" description="CobQ/CobB/MinD/ParA nucleotide binding" evidence="1">
    <location>
        <begin position="30"/>
        <end position="197"/>
    </location>
</feature>
<dbReference type="PANTHER" id="PTHR13696:SF99">
    <property type="entry name" value="COBYRINIC ACID AC-DIAMIDE SYNTHASE"/>
    <property type="match status" value="1"/>
</dbReference>
<evidence type="ECO:0000313" key="2">
    <source>
        <dbReference type="EMBL" id="TSA82159.1"/>
    </source>
</evidence>
<dbReference type="EMBL" id="VKDB01000018">
    <property type="protein sequence ID" value="TSA82159.1"/>
    <property type="molecule type" value="Genomic_DNA"/>
</dbReference>